<dbReference type="RefSeq" id="WP_091697224.1">
    <property type="nucleotide sequence ID" value="NZ_FPCG01000006.1"/>
</dbReference>
<dbReference type="EMBL" id="FPCG01000006">
    <property type="protein sequence ID" value="SFV23123.1"/>
    <property type="molecule type" value="Genomic_DNA"/>
</dbReference>
<dbReference type="STRING" id="574650.SAMN04487966_10650"/>
<protein>
    <recommendedName>
        <fullName evidence="5">Colicin import membrane protein</fullName>
    </recommendedName>
</protein>
<keyword evidence="4" id="KW-1185">Reference proteome</keyword>
<keyword evidence="2" id="KW-0812">Transmembrane</keyword>
<feature type="compositionally biased region" description="Basic and acidic residues" evidence="1">
    <location>
        <begin position="34"/>
        <end position="125"/>
    </location>
</feature>
<reference evidence="3 4" key="1">
    <citation type="submission" date="2016-10" db="EMBL/GenBank/DDBJ databases">
        <authorList>
            <person name="de Groot N.N."/>
        </authorList>
    </citation>
    <scope>NUCLEOTIDE SEQUENCE [LARGE SCALE GENOMIC DNA]</scope>
    <source>
        <strain evidence="3 4">CGMCC 1.7054</strain>
    </source>
</reference>
<evidence type="ECO:0000256" key="1">
    <source>
        <dbReference type="SAM" id="MobiDB-lite"/>
    </source>
</evidence>
<feature type="compositionally biased region" description="Basic and acidic residues" evidence="1">
    <location>
        <begin position="171"/>
        <end position="181"/>
    </location>
</feature>
<sequence length="234" mass="25829">MTQEQILWLVIGLVVLIVVIAIIAAVVSRRRRQQREADRASADHLRRDAARQHDRLAAEAEQAESARLEAEAAEADARRLREEAEQRERAARESGRSLDEQLRTADRLDPEVETDRDGRRKDGTDPKQTLTGAAAGVGTQEAQDRPDDGHAPAHEGAGTDSFRPVPDETAEEHALVERRMAADPSAEPSESVAASADRPVGSHQDERYDGEQVVDPELDPEWDRYGDGTRPPRG</sequence>
<gene>
    <name evidence="3" type="ORF">SAMN04487966_10650</name>
</gene>
<evidence type="ECO:0000313" key="3">
    <source>
        <dbReference type="EMBL" id="SFV23123.1"/>
    </source>
</evidence>
<keyword evidence="2" id="KW-1133">Transmembrane helix</keyword>
<feature type="compositionally biased region" description="Low complexity" evidence="1">
    <location>
        <begin position="182"/>
        <end position="197"/>
    </location>
</feature>
<feature type="compositionally biased region" description="Basic and acidic residues" evidence="1">
    <location>
        <begin position="142"/>
        <end position="153"/>
    </location>
</feature>
<feature type="region of interest" description="Disordered" evidence="1">
    <location>
        <begin position="33"/>
        <end position="234"/>
    </location>
</feature>
<keyword evidence="2" id="KW-0472">Membrane</keyword>
<dbReference type="Proteomes" id="UP000198881">
    <property type="component" value="Unassembled WGS sequence"/>
</dbReference>
<evidence type="ECO:0008006" key="5">
    <source>
        <dbReference type="Google" id="ProtNLM"/>
    </source>
</evidence>
<evidence type="ECO:0000256" key="2">
    <source>
        <dbReference type="SAM" id="Phobius"/>
    </source>
</evidence>
<accession>A0A1I7MMG3</accession>
<organism evidence="3 4">
    <name type="scientific">Micrococcus terreus</name>
    <dbReference type="NCBI Taxonomy" id="574650"/>
    <lineage>
        <taxon>Bacteria</taxon>
        <taxon>Bacillati</taxon>
        <taxon>Actinomycetota</taxon>
        <taxon>Actinomycetes</taxon>
        <taxon>Micrococcales</taxon>
        <taxon>Micrococcaceae</taxon>
        <taxon>Micrococcus</taxon>
    </lineage>
</organism>
<proteinExistence type="predicted"/>
<dbReference type="AlphaFoldDB" id="A0A1I7MMG3"/>
<feature type="transmembrane region" description="Helical" evidence="2">
    <location>
        <begin position="6"/>
        <end position="27"/>
    </location>
</feature>
<name>A0A1I7MMG3_9MICC</name>
<evidence type="ECO:0000313" key="4">
    <source>
        <dbReference type="Proteomes" id="UP000198881"/>
    </source>
</evidence>